<keyword evidence="5" id="KW-1185">Reference proteome</keyword>
<feature type="domain" description="MutL C-terminal dimerisation" evidence="3">
    <location>
        <begin position="517"/>
        <end position="680"/>
    </location>
</feature>
<dbReference type="Pfam" id="PF08676">
    <property type="entry name" value="MutL_C"/>
    <property type="match status" value="1"/>
</dbReference>
<gene>
    <name evidence="6" type="primary">LOC113393115</name>
</gene>
<dbReference type="Gene3D" id="3.30.230.10">
    <property type="match status" value="1"/>
</dbReference>
<dbReference type="PANTHER" id="PTHR10073:SF47">
    <property type="entry name" value="DNA MISMATCH REPAIR PROTEIN MLH3"/>
    <property type="match status" value="1"/>
</dbReference>
<dbReference type="CDD" id="cd00782">
    <property type="entry name" value="MutL_Trans"/>
    <property type="match status" value="1"/>
</dbReference>
<dbReference type="InterPro" id="IPR036890">
    <property type="entry name" value="HATPase_C_sf"/>
</dbReference>
<evidence type="ECO:0000256" key="1">
    <source>
        <dbReference type="ARBA" id="ARBA00006082"/>
    </source>
</evidence>
<dbReference type="Gene3D" id="3.30.565.10">
    <property type="entry name" value="Histidine kinase-like ATPase, C-terminal domain"/>
    <property type="match status" value="1"/>
</dbReference>
<sequence length="729" mass="85279">MALLKKISDRNQNLLRASTYINSFKRVVEELVYNSLDADSTSIAIRVCIDNKYIQVLDNGIGITKDNFRLLGDKYVTSKFIDVTSLKCTSDKYGYKGISLASIIEVSEHVKISSKFKNSQETWMKKFCKGSVEEFILTTSRPSKGTTVEISGFLYNLNIQRKSINLLKELSNIKLALEQLSLAHCNVSFSLRDDSKNEIIFKIHKNRNIYQTLWSLFEINRNDLKDLQVEKNQYKVKAYIGKDCLVSKKYQWVFLNGRFISKTFLHIKIHENFTRKNFNKTKVKFTDEYNFNCKIPFYFIFIMCPNYDYDFNYNQRQTFVEFKNCEEVNNLIKKLINLYYGDIKVKPLVVREEINEDYNNDTRKKVKEIMEKILNKNERKANITQLQNGIKEHSRTKQVKTTYDLLKTNENKEKNPINIFTDPQNNVIEESIDSCMSQIFEEKLKKNTDYNDDEKYYEDAIYNHFAEDVHDKFEIFEPRVKNVKEIVSKNLNKVNDKINKDNADLIFSSESLQQAQILGQVDKKFIAARMQSRYSSGGKSSHFLTLFDQHAVDERVRLERNLSDYFDGNKWKSVAFEKFQLKLSHDDYFYLYNYKDKFTQFGLQWTFAEKHVLIHAVPEAILGKNPRKAEIIFTAIKKLISEQIDLIQSSRGNVSSYPKCIMELIFSEACRYAIKFGDQLSKDDCVNMIGALANCKTPFQCAHGRPVMAIIMEIPNNNLTYTVLILFLH</sequence>
<dbReference type="InterPro" id="IPR042120">
    <property type="entry name" value="MutL_C_dimsub"/>
</dbReference>
<dbReference type="Pfam" id="PF13589">
    <property type="entry name" value="HATPase_c_3"/>
    <property type="match status" value="1"/>
</dbReference>
<dbReference type="SMART" id="SM01340">
    <property type="entry name" value="DNA_mis_repair"/>
    <property type="match status" value="1"/>
</dbReference>
<keyword evidence="2" id="KW-0227">DNA damage</keyword>
<evidence type="ECO:0000259" key="4">
    <source>
        <dbReference type="SMART" id="SM01340"/>
    </source>
</evidence>
<dbReference type="InterPro" id="IPR013507">
    <property type="entry name" value="DNA_mismatch_S5_2-like"/>
</dbReference>
<dbReference type="Gene3D" id="3.30.1370.100">
    <property type="entry name" value="MutL, C-terminal domain, regulatory subdomain"/>
    <property type="match status" value="1"/>
</dbReference>
<dbReference type="InterPro" id="IPR014721">
    <property type="entry name" value="Ribsml_uS5_D2-typ_fold_subgr"/>
</dbReference>
<dbReference type="Proteomes" id="UP001652626">
    <property type="component" value="Chromosome 12"/>
</dbReference>
<dbReference type="Gene3D" id="3.30.1540.20">
    <property type="entry name" value="MutL, C-terminal domain, dimerisation subdomain"/>
    <property type="match status" value="1"/>
</dbReference>
<dbReference type="InterPro" id="IPR014790">
    <property type="entry name" value="MutL_C"/>
</dbReference>
<evidence type="ECO:0000256" key="2">
    <source>
        <dbReference type="ARBA" id="ARBA00022763"/>
    </source>
</evidence>
<dbReference type="SUPFAM" id="SSF55874">
    <property type="entry name" value="ATPase domain of HSP90 chaperone/DNA topoisomerase II/histidine kinase"/>
    <property type="match status" value="1"/>
</dbReference>
<dbReference type="InterPro" id="IPR038973">
    <property type="entry name" value="MutL/Mlh/Pms-like"/>
</dbReference>
<dbReference type="RefSeq" id="XP_064072632.1">
    <property type="nucleotide sequence ID" value="XM_064216562.1"/>
</dbReference>
<dbReference type="GeneID" id="113393115"/>
<feature type="domain" description="DNA mismatch repair protein S5" evidence="4">
    <location>
        <begin position="213"/>
        <end position="341"/>
    </location>
</feature>
<evidence type="ECO:0000313" key="6">
    <source>
        <dbReference type="RefSeq" id="XP_064072632.1"/>
    </source>
</evidence>
<dbReference type="InterPro" id="IPR042121">
    <property type="entry name" value="MutL_C_regsub"/>
</dbReference>
<dbReference type="InterPro" id="IPR037198">
    <property type="entry name" value="MutL_C_sf"/>
</dbReference>
<evidence type="ECO:0000313" key="5">
    <source>
        <dbReference type="Proteomes" id="UP001652626"/>
    </source>
</evidence>
<dbReference type="InterPro" id="IPR020568">
    <property type="entry name" value="Ribosomal_Su5_D2-typ_SF"/>
</dbReference>
<name>A0ABM4AMW1_VANTA</name>
<evidence type="ECO:0000259" key="3">
    <source>
        <dbReference type="SMART" id="SM00853"/>
    </source>
</evidence>
<dbReference type="PANTHER" id="PTHR10073">
    <property type="entry name" value="DNA MISMATCH REPAIR PROTEIN MLH, PMS, MUTL"/>
    <property type="match status" value="1"/>
</dbReference>
<dbReference type="SMART" id="SM00853">
    <property type="entry name" value="MutL_C"/>
    <property type="match status" value="1"/>
</dbReference>
<dbReference type="SUPFAM" id="SSF54211">
    <property type="entry name" value="Ribosomal protein S5 domain 2-like"/>
    <property type="match status" value="1"/>
</dbReference>
<comment type="similarity">
    <text evidence="1">Belongs to the DNA mismatch repair MutL/HexB family.</text>
</comment>
<protein>
    <submittedName>
        <fullName evidence="6">DNA mismatch repair protein Mlh3-like</fullName>
    </submittedName>
</protein>
<accession>A0ABM4AMW1</accession>
<reference evidence="6" key="1">
    <citation type="submission" date="2025-08" db="UniProtKB">
        <authorList>
            <consortium name="RefSeq"/>
        </authorList>
    </citation>
    <scope>IDENTIFICATION</scope>
    <source>
        <tissue evidence="6">Whole body</tissue>
    </source>
</reference>
<dbReference type="SUPFAM" id="SSF118116">
    <property type="entry name" value="DNA mismatch repair protein MutL"/>
    <property type="match status" value="1"/>
</dbReference>
<organism evidence="5 6">
    <name type="scientific">Vanessa tameamea</name>
    <name type="common">Kamehameha butterfly</name>
    <dbReference type="NCBI Taxonomy" id="334116"/>
    <lineage>
        <taxon>Eukaryota</taxon>
        <taxon>Metazoa</taxon>
        <taxon>Ecdysozoa</taxon>
        <taxon>Arthropoda</taxon>
        <taxon>Hexapoda</taxon>
        <taxon>Insecta</taxon>
        <taxon>Pterygota</taxon>
        <taxon>Neoptera</taxon>
        <taxon>Endopterygota</taxon>
        <taxon>Lepidoptera</taxon>
        <taxon>Glossata</taxon>
        <taxon>Ditrysia</taxon>
        <taxon>Papilionoidea</taxon>
        <taxon>Nymphalidae</taxon>
        <taxon>Nymphalinae</taxon>
        <taxon>Vanessa</taxon>
    </lineage>
</organism>
<proteinExistence type="inferred from homology"/>